<organism evidence="1 2">
    <name type="scientific">Saccharopolyspora spinosa</name>
    <dbReference type="NCBI Taxonomy" id="60894"/>
    <lineage>
        <taxon>Bacteria</taxon>
        <taxon>Bacillati</taxon>
        <taxon>Actinomycetota</taxon>
        <taxon>Actinomycetes</taxon>
        <taxon>Pseudonocardiales</taxon>
        <taxon>Pseudonocardiaceae</taxon>
        <taxon>Saccharopolyspora</taxon>
    </lineage>
</organism>
<evidence type="ECO:0008006" key="3">
    <source>
        <dbReference type="Google" id="ProtNLM"/>
    </source>
</evidence>
<evidence type="ECO:0000313" key="1">
    <source>
        <dbReference type="EMBL" id="PKW17033.1"/>
    </source>
</evidence>
<keyword evidence="2" id="KW-1185">Reference proteome</keyword>
<comment type="caution">
    <text evidence="1">The sequence shown here is derived from an EMBL/GenBank/DDBJ whole genome shotgun (WGS) entry which is preliminary data.</text>
</comment>
<name>A0A2N3Y276_SACSN</name>
<sequence>MLAVVDNRSYARGVRYAEQHAVVRMHWDDPENARAGTVHGRDGDFYQPVAYFRELGGASLGFAKGKCDCPVSFNCEHVLTTMQEVKMMDEGNLFGAGLNAERIRELLT</sequence>
<reference evidence="1" key="1">
    <citation type="submission" date="2017-12" db="EMBL/GenBank/DDBJ databases">
        <title>Sequencing the genomes of 1000 Actinobacteria strains.</title>
        <authorList>
            <person name="Klenk H.-P."/>
        </authorList>
    </citation>
    <scope>NUCLEOTIDE SEQUENCE [LARGE SCALE GENOMIC DNA]</scope>
    <source>
        <strain evidence="1">DSM 44228</strain>
    </source>
</reference>
<dbReference type="AlphaFoldDB" id="A0A2N3Y276"/>
<proteinExistence type="predicted"/>
<protein>
    <recommendedName>
        <fullName evidence="3">SWIM-type domain-containing protein</fullName>
    </recommendedName>
</protein>
<evidence type="ECO:0000313" key="2">
    <source>
        <dbReference type="Proteomes" id="UP000233786"/>
    </source>
</evidence>
<dbReference type="EMBL" id="PJNB01000001">
    <property type="protein sequence ID" value="PKW17033.1"/>
    <property type="molecule type" value="Genomic_DNA"/>
</dbReference>
<gene>
    <name evidence="1" type="ORF">A8926_4953</name>
</gene>
<dbReference type="Proteomes" id="UP000233786">
    <property type="component" value="Unassembled WGS sequence"/>
</dbReference>
<accession>A0A2N3Y276</accession>
<dbReference type="STRING" id="994479.GCA_000194155_01475"/>